<dbReference type="SMART" id="SM00181">
    <property type="entry name" value="EGF"/>
    <property type="match status" value="2"/>
</dbReference>
<dbReference type="Gene3D" id="2.10.25.10">
    <property type="entry name" value="Laminin"/>
    <property type="match status" value="2"/>
</dbReference>
<dbReference type="InterPro" id="IPR008271">
    <property type="entry name" value="Ser/Thr_kinase_AS"/>
</dbReference>
<dbReference type="InterPro" id="IPR017441">
    <property type="entry name" value="Protein_kinase_ATP_BS"/>
</dbReference>
<comment type="caution">
    <text evidence="19">The sequence shown here is derived from an EMBL/GenBank/DDBJ whole genome shotgun (WGS) entry which is preliminary data.</text>
</comment>
<evidence type="ECO:0000256" key="1">
    <source>
        <dbReference type="ARBA" id="ARBA00004479"/>
    </source>
</evidence>
<dbReference type="SUPFAM" id="SSF56112">
    <property type="entry name" value="Protein kinase-like (PK-like)"/>
    <property type="match status" value="1"/>
</dbReference>
<dbReference type="PROSITE" id="PS50011">
    <property type="entry name" value="PROTEIN_KINASE_DOM"/>
    <property type="match status" value="1"/>
</dbReference>
<dbReference type="Pfam" id="PF07714">
    <property type="entry name" value="PK_Tyr_Ser-Thr"/>
    <property type="match status" value="1"/>
</dbReference>
<keyword evidence="7 15" id="KW-0547">Nucleotide-binding</keyword>
<protein>
    <recommendedName>
        <fullName evidence="21">Protein kinase domain-containing protein</fullName>
    </recommendedName>
</protein>
<evidence type="ECO:0000256" key="3">
    <source>
        <dbReference type="ARBA" id="ARBA00022536"/>
    </source>
</evidence>
<sequence length="663" mass="72094">MEKTTLPTTAINLLQFLLPLITSLSPTYTNVIHLGCSNRCGGVAVPYPFAIGDPKCAFSDAFLLNCSSSTTSSSAAAPPQLLLGNIPVTNISVEEGTFSVVFPAAYSCYGRTGSPMKDSRVRRPHVNLGSRRPFRFSDVHNKLTAFGCGAQALITNEDGGSGCVSVCGTASSLPVVCPGIGCCQSPIPQGLKTIEFATSSTSNHSGRVSGSSNPCSYAYLADDRFSDFGGVNLAEFPERNPGNSIAAIEWVVEEKTCEAAMWNSSTFPCRKDSDCVYSKNGNGYRCSCKPGFRGNPYFGCQDINECAEPEKYPCRGRCKNTQGSYSCSCPFWMRGDGKDSCQSLLSVKDTIAGNENGEMLLEHQRVRIFKESELSKATKNYDASHFLGKGGFGHVYKGILPDNTLVAIKKPNGSLDQAQTINQEFQHEIAIVSQVNHINVVKVLGLCLETKLPLLVYEFIPNGTLFDHIHRQRSSIMSTWQNRLRIAAEIAQALDYLHSLANPPIIHGDIKSTNILLDEGFRAKVADFGASVLIYPDQKPYAGNLARTGETVNLIQYFLTSTENMNLGRIINFAVVREAEMDEIEAFAEVARRCLSFSGRKRPTMNEVAEELGRLRKLNECSCGGESCMSPLTGISEGRVGTTEEQPPASIGTLDMESYEIGR</sequence>
<dbReference type="InterPro" id="IPR000719">
    <property type="entry name" value="Prot_kinase_dom"/>
</dbReference>
<dbReference type="Proteomes" id="UP001154282">
    <property type="component" value="Unassembled WGS sequence"/>
</dbReference>
<dbReference type="PROSITE" id="PS50026">
    <property type="entry name" value="EGF_3"/>
    <property type="match status" value="2"/>
</dbReference>
<feature type="signal peptide" evidence="16">
    <location>
        <begin position="1"/>
        <end position="23"/>
    </location>
</feature>
<dbReference type="InterPro" id="IPR001881">
    <property type="entry name" value="EGF-like_Ca-bd_dom"/>
</dbReference>
<gene>
    <name evidence="19" type="ORF">LITE_LOCUS9537</name>
</gene>
<dbReference type="GO" id="GO:0007166">
    <property type="term" value="P:cell surface receptor signaling pathway"/>
    <property type="evidence" value="ECO:0007669"/>
    <property type="project" value="InterPro"/>
</dbReference>
<evidence type="ECO:0000259" key="18">
    <source>
        <dbReference type="PROSITE" id="PS50026"/>
    </source>
</evidence>
<dbReference type="InterPro" id="IPR025287">
    <property type="entry name" value="WAK_GUB"/>
</dbReference>
<accession>A0AAV0IIV2</accession>
<dbReference type="InterPro" id="IPR018097">
    <property type="entry name" value="EGF_Ca-bd_CS"/>
</dbReference>
<dbReference type="PROSITE" id="PS00108">
    <property type="entry name" value="PROTEIN_KINASE_ST"/>
    <property type="match status" value="1"/>
</dbReference>
<proteinExistence type="predicted"/>
<dbReference type="InterPro" id="IPR000742">
    <property type="entry name" value="EGF"/>
</dbReference>
<keyword evidence="8" id="KW-0418">Kinase</keyword>
<dbReference type="GO" id="GO:0005509">
    <property type="term" value="F:calcium ion binding"/>
    <property type="evidence" value="ECO:0007669"/>
    <property type="project" value="InterPro"/>
</dbReference>
<evidence type="ECO:0000313" key="19">
    <source>
        <dbReference type="EMBL" id="CAI0397431.1"/>
    </source>
</evidence>
<evidence type="ECO:0000256" key="11">
    <source>
        <dbReference type="ARBA" id="ARBA00023180"/>
    </source>
</evidence>
<feature type="domain" description="EGF-like" evidence="18">
    <location>
        <begin position="302"/>
        <end position="342"/>
    </location>
</feature>
<dbReference type="InterPro" id="IPR000152">
    <property type="entry name" value="EGF-type_Asp/Asn_hydroxyl_site"/>
</dbReference>
<keyword evidence="10 14" id="KW-1015">Disulfide bond</keyword>
<dbReference type="GO" id="GO:0030247">
    <property type="term" value="F:polysaccharide binding"/>
    <property type="evidence" value="ECO:0007669"/>
    <property type="project" value="InterPro"/>
</dbReference>
<dbReference type="PANTHER" id="PTHR27005">
    <property type="entry name" value="WALL-ASSOCIATED RECEPTOR KINASE-LIKE 21"/>
    <property type="match status" value="1"/>
</dbReference>
<evidence type="ECO:0000256" key="5">
    <source>
        <dbReference type="ARBA" id="ARBA00022729"/>
    </source>
</evidence>
<keyword evidence="9 15" id="KW-0067">ATP-binding</keyword>
<dbReference type="GO" id="GO:0005524">
    <property type="term" value="F:ATP binding"/>
    <property type="evidence" value="ECO:0007669"/>
    <property type="project" value="UniProtKB-UniRule"/>
</dbReference>
<feature type="chain" id="PRO_5044021259" description="Protein kinase domain-containing protein" evidence="16">
    <location>
        <begin position="24"/>
        <end position="663"/>
    </location>
</feature>
<keyword evidence="5 16" id="KW-0732">Signal</keyword>
<evidence type="ECO:0000256" key="13">
    <source>
        <dbReference type="ARBA" id="ARBA00047951"/>
    </source>
</evidence>
<dbReference type="InterPro" id="IPR026823">
    <property type="entry name" value="cEGF"/>
</dbReference>
<dbReference type="SMART" id="SM00179">
    <property type="entry name" value="EGF_CA"/>
    <property type="match status" value="1"/>
</dbReference>
<evidence type="ECO:0000256" key="10">
    <source>
        <dbReference type="ARBA" id="ARBA00023157"/>
    </source>
</evidence>
<dbReference type="GO" id="GO:0005886">
    <property type="term" value="C:plasma membrane"/>
    <property type="evidence" value="ECO:0007669"/>
    <property type="project" value="TreeGrafter"/>
</dbReference>
<dbReference type="Gene3D" id="1.10.510.10">
    <property type="entry name" value="Transferase(Phosphotransferase) domain 1"/>
    <property type="match status" value="1"/>
</dbReference>
<keyword evidence="20" id="KW-1185">Reference proteome</keyword>
<comment type="caution">
    <text evidence="14">Lacks conserved residue(s) required for the propagation of feature annotation.</text>
</comment>
<dbReference type="FunFam" id="3.30.200.20:FF:000337">
    <property type="entry name" value="Wall-associated receptor kinase 3"/>
    <property type="match status" value="1"/>
</dbReference>
<keyword evidence="3 14" id="KW-0245">EGF-like domain</keyword>
<evidence type="ECO:0000256" key="6">
    <source>
        <dbReference type="ARBA" id="ARBA00022737"/>
    </source>
</evidence>
<dbReference type="Pfam" id="PF12662">
    <property type="entry name" value="cEGF"/>
    <property type="match status" value="1"/>
</dbReference>
<comment type="catalytic activity">
    <reaction evidence="12">
        <text>L-seryl-[protein] + ATP = O-phospho-L-seryl-[protein] + ADP + H(+)</text>
        <dbReference type="Rhea" id="RHEA:17989"/>
        <dbReference type="Rhea" id="RHEA-COMP:9863"/>
        <dbReference type="Rhea" id="RHEA-COMP:11604"/>
        <dbReference type="ChEBI" id="CHEBI:15378"/>
        <dbReference type="ChEBI" id="CHEBI:29999"/>
        <dbReference type="ChEBI" id="CHEBI:30616"/>
        <dbReference type="ChEBI" id="CHEBI:83421"/>
        <dbReference type="ChEBI" id="CHEBI:456216"/>
    </reaction>
</comment>
<comment type="subcellular location">
    <subcellularLocation>
        <location evidence="1">Membrane</location>
        <topology evidence="1">Single-pass type I membrane protein</topology>
    </subcellularLocation>
</comment>
<dbReference type="InterPro" id="IPR011009">
    <property type="entry name" value="Kinase-like_dom_sf"/>
</dbReference>
<dbReference type="EMBL" id="CAMGYJ010000004">
    <property type="protein sequence ID" value="CAI0397431.1"/>
    <property type="molecule type" value="Genomic_DNA"/>
</dbReference>
<dbReference type="PROSITE" id="PS01186">
    <property type="entry name" value="EGF_2"/>
    <property type="match status" value="1"/>
</dbReference>
<feature type="binding site" evidence="15">
    <location>
        <position position="410"/>
    </location>
    <ligand>
        <name>ATP</name>
        <dbReference type="ChEBI" id="CHEBI:30616"/>
    </ligand>
</feature>
<dbReference type="PROSITE" id="PS00107">
    <property type="entry name" value="PROTEIN_KINASE_ATP"/>
    <property type="match status" value="1"/>
</dbReference>
<name>A0AAV0IIV2_9ROSI</name>
<dbReference type="Pfam" id="PF13947">
    <property type="entry name" value="GUB_WAK_bind"/>
    <property type="match status" value="1"/>
</dbReference>
<feature type="domain" description="Protein kinase" evidence="17">
    <location>
        <begin position="381"/>
        <end position="663"/>
    </location>
</feature>
<evidence type="ECO:0000256" key="8">
    <source>
        <dbReference type="ARBA" id="ARBA00022777"/>
    </source>
</evidence>
<dbReference type="SUPFAM" id="SSF57184">
    <property type="entry name" value="Growth factor receptor domain"/>
    <property type="match status" value="1"/>
</dbReference>
<evidence type="ECO:0000256" key="7">
    <source>
        <dbReference type="ARBA" id="ARBA00022741"/>
    </source>
</evidence>
<evidence type="ECO:0000256" key="9">
    <source>
        <dbReference type="ARBA" id="ARBA00022840"/>
    </source>
</evidence>
<evidence type="ECO:0000259" key="17">
    <source>
        <dbReference type="PROSITE" id="PS50011"/>
    </source>
</evidence>
<evidence type="ECO:0000256" key="12">
    <source>
        <dbReference type="ARBA" id="ARBA00047558"/>
    </source>
</evidence>
<keyword evidence="4" id="KW-0808">Transferase</keyword>
<dbReference type="InterPro" id="IPR001245">
    <property type="entry name" value="Ser-Thr/Tyr_kinase_cat_dom"/>
</dbReference>
<keyword evidence="2" id="KW-0723">Serine/threonine-protein kinase</keyword>
<dbReference type="PROSITE" id="PS00010">
    <property type="entry name" value="ASX_HYDROXYL"/>
    <property type="match status" value="1"/>
</dbReference>
<evidence type="ECO:0000256" key="14">
    <source>
        <dbReference type="PROSITE-ProRule" id="PRU00076"/>
    </source>
</evidence>
<evidence type="ECO:0000256" key="4">
    <source>
        <dbReference type="ARBA" id="ARBA00022679"/>
    </source>
</evidence>
<evidence type="ECO:0000313" key="20">
    <source>
        <dbReference type="Proteomes" id="UP001154282"/>
    </source>
</evidence>
<keyword evidence="11" id="KW-0325">Glycoprotein</keyword>
<dbReference type="InterPro" id="IPR009030">
    <property type="entry name" value="Growth_fac_rcpt_cys_sf"/>
</dbReference>
<evidence type="ECO:0000256" key="16">
    <source>
        <dbReference type="SAM" id="SignalP"/>
    </source>
</evidence>
<dbReference type="AlphaFoldDB" id="A0AAV0IIV2"/>
<dbReference type="Gene3D" id="3.30.200.20">
    <property type="entry name" value="Phosphorylase Kinase, domain 1"/>
    <property type="match status" value="1"/>
</dbReference>
<dbReference type="PANTHER" id="PTHR27005:SF315">
    <property type="entry name" value="PROTEIN KINASE DOMAIN-CONTAINING PROTEIN"/>
    <property type="match status" value="1"/>
</dbReference>
<keyword evidence="6" id="KW-0677">Repeat</keyword>
<dbReference type="InterPro" id="IPR045274">
    <property type="entry name" value="WAK-like"/>
</dbReference>
<feature type="domain" description="EGF-like" evidence="18">
    <location>
        <begin position="253"/>
        <end position="301"/>
    </location>
</feature>
<organism evidence="19 20">
    <name type="scientific">Linum tenue</name>
    <dbReference type="NCBI Taxonomy" id="586396"/>
    <lineage>
        <taxon>Eukaryota</taxon>
        <taxon>Viridiplantae</taxon>
        <taxon>Streptophyta</taxon>
        <taxon>Embryophyta</taxon>
        <taxon>Tracheophyta</taxon>
        <taxon>Spermatophyta</taxon>
        <taxon>Magnoliopsida</taxon>
        <taxon>eudicotyledons</taxon>
        <taxon>Gunneridae</taxon>
        <taxon>Pentapetalae</taxon>
        <taxon>rosids</taxon>
        <taxon>fabids</taxon>
        <taxon>Malpighiales</taxon>
        <taxon>Linaceae</taxon>
        <taxon>Linum</taxon>
    </lineage>
</organism>
<dbReference type="PROSITE" id="PS01187">
    <property type="entry name" value="EGF_CA"/>
    <property type="match status" value="1"/>
</dbReference>
<dbReference type="CDD" id="cd00054">
    <property type="entry name" value="EGF_CA"/>
    <property type="match status" value="1"/>
</dbReference>
<reference evidence="19" key="1">
    <citation type="submission" date="2022-08" db="EMBL/GenBank/DDBJ databases">
        <authorList>
            <person name="Gutierrez-Valencia J."/>
        </authorList>
    </citation>
    <scope>NUCLEOTIDE SEQUENCE</scope>
</reference>
<evidence type="ECO:0000256" key="15">
    <source>
        <dbReference type="PROSITE-ProRule" id="PRU10141"/>
    </source>
</evidence>
<evidence type="ECO:0008006" key="21">
    <source>
        <dbReference type="Google" id="ProtNLM"/>
    </source>
</evidence>
<feature type="disulfide bond" evidence="14">
    <location>
        <begin position="269"/>
        <end position="286"/>
    </location>
</feature>
<dbReference type="GO" id="GO:0004674">
    <property type="term" value="F:protein serine/threonine kinase activity"/>
    <property type="evidence" value="ECO:0007669"/>
    <property type="project" value="UniProtKB-KW"/>
</dbReference>
<comment type="catalytic activity">
    <reaction evidence="13">
        <text>L-threonyl-[protein] + ATP = O-phospho-L-threonyl-[protein] + ADP + H(+)</text>
        <dbReference type="Rhea" id="RHEA:46608"/>
        <dbReference type="Rhea" id="RHEA-COMP:11060"/>
        <dbReference type="Rhea" id="RHEA-COMP:11605"/>
        <dbReference type="ChEBI" id="CHEBI:15378"/>
        <dbReference type="ChEBI" id="CHEBI:30013"/>
        <dbReference type="ChEBI" id="CHEBI:30616"/>
        <dbReference type="ChEBI" id="CHEBI:61977"/>
        <dbReference type="ChEBI" id="CHEBI:456216"/>
    </reaction>
</comment>
<evidence type="ECO:0000256" key="2">
    <source>
        <dbReference type="ARBA" id="ARBA00022527"/>
    </source>
</evidence>
<dbReference type="SMART" id="SM00220">
    <property type="entry name" value="S_TKc"/>
    <property type="match status" value="1"/>
</dbReference>